<protein>
    <recommendedName>
        <fullName evidence="3">Phage gp6-like head-tail connector protein</fullName>
    </recommendedName>
</protein>
<dbReference type="InterPro" id="IPR011738">
    <property type="entry name" value="Phage_CHP"/>
</dbReference>
<dbReference type="CDD" id="cd08054">
    <property type="entry name" value="gp6"/>
    <property type="match status" value="1"/>
</dbReference>
<dbReference type="EMBL" id="MSPP01000001">
    <property type="protein sequence ID" value="OUD10695.1"/>
    <property type="molecule type" value="Genomic_DNA"/>
</dbReference>
<gene>
    <name evidence="1" type="ORF">BVC71_04205</name>
</gene>
<reference evidence="1 2" key="1">
    <citation type="submission" date="2016-12" db="EMBL/GenBank/DDBJ databases">
        <title>The draft genome sequence of HSLHS2.</title>
        <authorList>
            <person name="Hu D."/>
            <person name="Wang L."/>
            <person name="Shao Z."/>
        </authorList>
    </citation>
    <scope>NUCLEOTIDE SEQUENCE [LARGE SCALE GENOMIC DNA]</scope>
    <source>
        <strain evidence="1">MCCC 1A06712</strain>
    </source>
</reference>
<dbReference type="NCBIfam" id="TIGR02215">
    <property type="entry name" value="phage_chp_gp8"/>
    <property type="match status" value="1"/>
</dbReference>
<dbReference type="AlphaFoldDB" id="A0A251X2Q8"/>
<dbReference type="Proteomes" id="UP000194664">
    <property type="component" value="Unassembled WGS sequence"/>
</dbReference>
<dbReference type="RefSeq" id="WP_086450344.1">
    <property type="nucleotide sequence ID" value="NZ_MSPP01000001.1"/>
</dbReference>
<accession>A0A251X2Q8</accession>
<proteinExistence type="predicted"/>
<keyword evidence="2" id="KW-1185">Reference proteome</keyword>
<dbReference type="OrthoDB" id="8478788at2"/>
<evidence type="ECO:0008006" key="3">
    <source>
        <dbReference type="Google" id="ProtNLM"/>
    </source>
</evidence>
<name>A0A251X2Q8_9RHOB</name>
<evidence type="ECO:0000313" key="2">
    <source>
        <dbReference type="Proteomes" id="UP000194664"/>
    </source>
</evidence>
<organism evidence="1 2">
    <name type="scientific">Marivivens niveibacter</name>
    <dbReference type="NCBI Taxonomy" id="1930667"/>
    <lineage>
        <taxon>Bacteria</taxon>
        <taxon>Pseudomonadati</taxon>
        <taxon>Pseudomonadota</taxon>
        <taxon>Alphaproteobacteria</taxon>
        <taxon>Rhodobacterales</taxon>
        <taxon>Paracoccaceae</taxon>
        <taxon>Marivivens group</taxon>
        <taxon>Marivivens</taxon>
    </lineage>
</organism>
<evidence type="ECO:0000313" key="1">
    <source>
        <dbReference type="EMBL" id="OUD10695.1"/>
    </source>
</evidence>
<comment type="caution">
    <text evidence="1">The sequence shown here is derived from an EMBL/GenBank/DDBJ whole genome shotgun (WGS) entry which is preliminary data.</text>
</comment>
<dbReference type="Gene3D" id="1.10.3230.30">
    <property type="entry name" value="Phage gp6-like head-tail connector protein"/>
    <property type="match status" value="1"/>
</dbReference>
<sequence length="196" mass="21232">MMLIEETTVPQSALPVAELKDHLRLGSGFADDGLQDGILETCLRAAMAAIEARTGKILIEREFSWTVRSWRQGDEQSLPVAPVNVVSAINLIDHHGNARAINEGWTFVPSLQRPVIVATGSMLPQIAVHGSAKVHFLAGFGPEWSDVPADLGQATMMLAAHFYDFRHGEASGTDMMPPSVAVTLERHRMVRIGGGL</sequence>